<feature type="transmembrane region" description="Helical" evidence="2">
    <location>
        <begin position="147"/>
        <end position="172"/>
    </location>
</feature>
<keyword evidence="4" id="KW-1185">Reference proteome</keyword>
<accession>A0A016VZN7</accession>
<sequence>MHKHFNPYDNPVLNGTASGGEGDESPATFNVLRWIMDVLAVLIKVVPLLLHIVLSTILLHNKNRYLSNSFYILIFILSITVIIETTSTLVAMLLESSHLRVIYLMLTFLEYFTDSYTPCVVLLIGLNQMAVFSRGFLHYYVLKTRNLLINALILFGLAVFWSFTLAVVPYLITTTRGKKTFAELYIIISCIFHSLPILSFMLYLIAYVKMRSLSSSSVLPATTYQFIMRVERINLIQGFFVSLAYTISISLDFLEGYVVDWSEYPAYIAGEIAEGVTGIAVPAMIFICAKHIRAGILSILRLRKL</sequence>
<protein>
    <recommendedName>
        <fullName evidence="5">G-protein coupled receptors family 1 profile domain-containing protein</fullName>
    </recommendedName>
</protein>
<feature type="transmembrane region" description="Helical" evidence="2">
    <location>
        <begin position="70"/>
        <end position="94"/>
    </location>
</feature>
<keyword evidence="2" id="KW-1133">Transmembrane helix</keyword>
<reference evidence="4" key="1">
    <citation type="journal article" date="2015" name="Nat. Genet.">
        <title>The genome and transcriptome of the zoonotic hookworm Ancylostoma ceylanicum identify infection-specific gene families.</title>
        <authorList>
            <person name="Schwarz E.M."/>
            <person name="Hu Y."/>
            <person name="Antoshechkin I."/>
            <person name="Miller M.M."/>
            <person name="Sternberg P.W."/>
            <person name="Aroian R.V."/>
        </authorList>
    </citation>
    <scope>NUCLEOTIDE SEQUENCE</scope>
    <source>
        <strain evidence="4">HY135</strain>
    </source>
</reference>
<organism evidence="3 4">
    <name type="scientific">Ancylostoma ceylanicum</name>
    <dbReference type="NCBI Taxonomy" id="53326"/>
    <lineage>
        <taxon>Eukaryota</taxon>
        <taxon>Metazoa</taxon>
        <taxon>Ecdysozoa</taxon>
        <taxon>Nematoda</taxon>
        <taxon>Chromadorea</taxon>
        <taxon>Rhabditida</taxon>
        <taxon>Rhabditina</taxon>
        <taxon>Rhabditomorpha</taxon>
        <taxon>Strongyloidea</taxon>
        <taxon>Ancylostomatidae</taxon>
        <taxon>Ancylostomatinae</taxon>
        <taxon>Ancylostoma</taxon>
    </lineage>
</organism>
<feature type="transmembrane region" description="Helical" evidence="2">
    <location>
        <begin position="100"/>
        <end position="126"/>
    </location>
</feature>
<proteinExistence type="predicted"/>
<keyword evidence="2" id="KW-0812">Transmembrane</keyword>
<comment type="caution">
    <text evidence="3">The sequence shown here is derived from an EMBL/GenBank/DDBJ whole genome shotgun (WGS) entry which is preliminary data.</text>
</comment>
<feature type="transmembrane region" description="Helical" evidence="2">
    <location>
        <begin position="184"/>
        <end position="206"/>
    </location>
</feature>
<keyword evidence="2" id="KW-0472">Membrane</keyword>
<evidence type="ECO:0000313" key="4">
    <source>
        <dbReference type="Proteomes" id="UP000024635"/>
    </source>
</evidence>
<evidence type="ECO:0000313" key="3">
    <source>
        <dbReference type="EMBL" id="EYC32801.1"/>
    </source>
</evidence>
<dbReference type="AlphaFoldDB" id="A0A016VZN7"/>
<gene>
    <name evidence="3" type="primary">Acey_s0002.g1103</name>
    <name evidence="3" type="ORF">Y032_0002g1103</name>
</gene>
<evidence type="ECO:0000256" key="2">
    <source>
        <dbReference type="SAM" id="Phobius"/>
    </source>
</evidence>
<feature type="region of interest" description="Disordered" evidence="1">
    <location>
        <begin position="1"/>
        <end position="21"/>
    </location>
</feature>
<name>A0A016VZN7_9BILA</name>
<evidence type="ECO:0000256" key="1">
    <source>
        <dbReference type="SAM" id="MobiDB-lite"/>
    </source>
</evidence>
<evidence type="ECO:0008006" key="5">
    <source>
        <dbReference type="Google" id="ProtNLM"/>
    </source>
</evidence>
<feature type="transmembrane region" description="Helical" evidence="2">
    <location>
        <begin position="235"/>
        <end position="259"/>
    </location>
</feature>
<dbReference type="OrthoDB" id="5867824at2759"/>
<dbReference type="EMBL" id="JARK01001338">
    <property type="protein sequence ID" value="EYC32801.1"/>
    <property type="molecule type" value="Genomic_DNA"/>
</dbReference>
<dbReference type="Proteomes" id="UP000024635">
    <property type="component" value="Unassembled WGS sequence"/>
</dbReference>
<feature type="transmembrane region" description="Helical" evidence="2">
    <location>
        <begin position="34"/>
        <end position="58"/>
    </location>
</feature>